<reference evidence="3" key="1">
    <citation type="journal article" date="2019" name="Int. J. Syst. Evol. Microbiol.">
        <title>The Global Catalogue of Microorganisms (GCM) 10K type strain sequencing project: providing services to taxonomists for standard genome sequencing and annotation.</title>
        <authorList>
            <consortium name="The Broad Institute Genomics Platform"/>
            <consortium name="The Broad Institute Genome Sequencing Center for Infectious Disease"/>
            <person name="Wu L."/>
            <person name="Ma J."/>
        </authorList>
    </citation>
    <scope>NUCLEOTIDE SEQUENCE [LARGE SCALE GENOMIC DNA]</scope>
    <source>
        <strain evidence="3">CGMCC 1.12942</strain>
    </source>
</reference>
<keyword evidence="1" id="KW-0812">Transmembrane</keyword>
<organism evidence="2 3">
    <name type="scientific">Laceyella putida</name>
    <dbReference type="NCBI Taxonomy" id="110101"/>
    <lineage>
        <taxon>Bacteria</taxon>
        <taxon>Bacillati</taxon>
        <taxon>Bacillota</taxon>
        <taxon>Bacilli</taxon>
        <taxon>Bacillales</taxon>
        <taxon>Thermoactinomycetaceae</taxon>
        <taxon>Laceyella</taxon>
    </lineage>
</organism>
<sequence length="48" mass="5613">MPYNVALIVTSLLNVVFFIYLVKVAWDIAVRNKTWTSPKSKWAWNQSI</sequence>
<comment type="caution">
    <text evidence="2">The sequence shown here is derived from an EMBL/GenBank/DDBJ whole genome shotgun (WGS) entry which is preliminary data.</text>
</comment>
<evidence type="ECO:0000313" key="2">
    <source>
        <dbReference type="EMBL" id="MFC7441848.1"/>
    </source>
</evidence>
<dbReference type="RefSeq" id="WP_379865339.1">
    <property type="nucleotide sequence ID" value="NZ_JBHTBW010000038.1"/>
</dbReference>
<gene>
    <name evidence="2" type="ORF">ACFQNG_12165</name>
</gene>
<dbReference type="Proteomes" id="UP001596500">
    <property type="component" value="Unassembled WGS sequence"/>
</dbReference>
<keyword evidence="1" id="KW-1133">Transmembrane helix</keyword>
<keyword evidence="1" id="KW-0472">Membrane</keyword>
<name>A0ABW2RLN4_9BACL</name>
<dbReference type="EMBL" id="JBHTBW010000038">
    <property type="protein sequence ID" value="MFC7441848.1"/>
    <property type="molecule type" value="Genomic_DNA"/>
</dbReference>
<proteinExistence type="predicted"/>
<accession>A0ABW2RLN4</accession>
<evidence type="ECO:0000313" key="3">
    <source>
        <dbReference type="Proteomes" id="UP001596500"/>
    </source>
</evidence>
<feature type="transmembrane region" description="Helical" evidence="1">
    <location>
        <begin position="6"/>
        <end position="26"/>
    </location>
</feature>
<protein>
    <submittedName>
        <fullName evidence="2">Uncharacterized protein</fullName>
    </submittedName>
</protein>
<keyword evidence="3" id="KW-1185">Reference proteome</keyword>
<evidence type="ECO:0000256" key="1">
    <source>
        <dbReference type="SAM" id="Phobius"/>
    </source>
</evidence>